<dbReference type="EC" id="2.7.7.8" evidence="5"/>
<evidence type="ECO:0000313" key="5">
    <source>
        <dbReference type="EMBL" id="QNO49935.1"/>
    </source>
</evidence>
<reference evidence="5" key="1">
    <citation type="submission" date="2020-06" db="EMBL/GenBank/DDBJ databases">
        <title>Unique genomic features of the anaerobic methanotrophic archaea.</title>
        <authorList>
            <person name="Chadwick G.L."/>
            <person name="Skennerton C.T."/>
            <person name="Laso-Perez R."/>
            <person name="Leu A.O."/>
            <person name="Speth D.R."/>
            <person name="Yu H."/>
            <person name="Morgan-Lang C."/>
            <person name="Hatzenpichler R."/>
            <person name="Goudeau D."/>
            <person name="Malmstrom R."/>
            <person name="Brazelton W.J."/>
            <person name="Woyke T."/>
            <person name="Hallam S.J."/>
            <person name="Tyson G.W."/>
            <person name="Wegener G."/>
            <person name="Boetius A."/>
            <person name="Orphan V."/>
        </authorList>
    </citation>
    <scope>NUCLEOTIDE SEQUENCE</scope>
</reference>
<dbReference type="InterPro" id="IPR004088">
    <property type="entry name" value="KH_dom_type_1"/>
</dbReference>
<dbReference type="PANTHER" id="PTHR12826">
    <property type="entry name" value="RIBONUCLEASE Y"/>
    <property type="match status" value="1"/>
</dbReference>
<evidence type="ECO:0000259" key="3">
    <source>
        <dbReference type="SMART" id="SM00322"/>
    </source>
</evidence>
<organism evidence="5">
    <name type="scientific">Candidatus Methanogaster sp. ANME-2c ERB4</name>
    <dbReference type="NCBI Taxonomy" id="2759911"/>
    <lineage>
        <taxon>Archaea</taxon>
        <taxon>Methanobacteriati</taxon>
        <taxon>Methanobacteriota</taxon>
        <taxon>Stenosarchaea group</taxon>
        <taxon>Methanomicrobia</taxon>
        <taxon>Methanosarcinales</taxon>
        <taxon>ANME-2 cluster</taxon>
        <taxon>Candidatus Methanogasteraceae</taxon>
        <taxon>Candidatus Methanogaster</taxon>
    </lineage>
</organism>
<dbReference type="Pfam" id="PF22891">
    <property type="entry name" value="KH_PNO1_2nd"/>
    <property type="match status" value="1"/>
</dbReference>
<keyword evidence="5" id="KW-0548">Nucleotidyltransferase</keyword>
<dbReference type="GO" id="GO:0004654">
    <property type="term" value="F:polyribonucleotide nucleotidyltransferase activity"/>
    <property type="evidence" value="ECO:0007669"/>
    <property type="project" value="UniProtKB-EC"/>
</dbReference>
<dbReference type="CDD" id="cd22390">
    <property type="entry name" value="KH-I_Dim2p_like_rpt2"/>
    <property type="match status" value="1"/>
</dbReference>
<dbReference type="EMBL" id="MT631397">
    <property type="protein sequence ID" value="QNO49793.1"/>
    <property type="molecule type" value="Genomic_DNA"/>
</dbReference>
<dbReference type="SUPFAM" id="SSF54791">
    <property type="entry name" value="Eukaryotic type KH-domain (KH-domain type I)"/>
    <property type="match status" value="2"/>
</dbReference>
<evidence type="ECO:0000313" key="4">
    <source>
        <dbReference type="EMBL" id="QNO49793.1"/>
    </source>
</evidence>
<evidence type="ECO:0000256" key="1">
    <source>
        <dbReference type="ARBA" id="ARBA00022884"/>
    </source>
</evidence>
<dbReference type="PANTHER" id="PTHR12826:SF13">
    <property type="entry name" value="RNA-BINDING PROTEIN PNO1"/>
    <property type="match status" value="1"/>
</dbReference>
<dbReference type="CDD" id="cd22389">
    <property type="entry name" value="KH-I_Dim2p_like_rpt1"/>
    <property type="match status" value="1"/>
</dbReference>
<feature type="domain" description="K Homology" evidence="3">
    <location>
        <begin position="79"/>
        <end position="149"/>
    </location>
</feature>
<dbReference type="Gene3D" id="3.30.1370.10">
    <property type="entry name" value="K Homology domain, type 1"/>
    <property type="match status" value="2"/>
</dbReference>
<proteinExistence type="predicted"/>
<keyword evidence="1 2" id="KW-0694">RNA-binding</keyword>
<protein>
    <submittedName>
        <fullName evidence="5">Polyribonucleotide nucleotidyltransferase</fullName>
        <ecNumber evidence="5">2.7.7.8</ecNumber>
    </submittedName>
</protein>
<accession>A0A7G9YPK1</accession>
<dbReference type="AlphaFoldDB" id="A0A7G9YPK1"/>
<dbReference type="SMART" id="SM00322">
    <property type="entry name" value="KH"/>
    <property type="match status" value="2"/>
</dbReference>
<dbReference type="InterPro" id="IPR055211">
    <property type="entry name" value="KH_PNO1_2nd"/>
</dbReference>
<keyword evidence="5" id="KW-0808">Transferase</keyword>
<feature type="domain" description="K Homology" evidence="3">
    <location>
        <begin position="1"/>
        <end position="64"/>
    </location>
</feature>
<name>A0A7G9YPK1_9EURY</name>
<dbReference type="PROSITE" id="PS50084">
    <property type="entry name" value="KH_TYPE_1"/>
    <property type="match status" value="1"/>
</dbReference>
<dbReference type="Pfam" id="PF00013">
    <property type="entry name" value="KH_1"/>
    <property type="match status" value="1"/>
</dbReference>
<evidence type="ECO:0000256" key="2">
    <source>
        <dbReference type="PROSITE-ProRule" id="PRU00117"/>
    </source>
</evidence>
<dbReference type="GO" id="GO:0003723">
    <property type="term" value="F:RNA binding"/>
    <property type="evidence" value="ECO:0007669"/>
    <property type="project" value="UniProtKB-UniRule"/>
</dbReference>
<dbReference type="InterPro" id="IPR036612">
    <property type="entry name" value="KH_dom_type_1_sf"/>
</dbReference>
<dbReference type="NCBIfam" id="NF010333">
    <property type="entry name" value="PRK13763.2-4"/>
    <property type="match status" value="1"/>
</dbReference>
<dbReference type="EMBL" id="MT631400">
    <property type="protein sequence ID" value="QNO49935.1"/>
    <property type="molecule type" value="Genomic_DNA"/>
</dbReference>
<dbReference type="InterPro" id="IPR004087">
    <property type="entry name" value="KH_dom"/>
</dbReference>
<sequence length="175" mass="19142">MYVKIPHDRIGAVIGPKGSVKQLIEERSTATLDIDSKSGTVQVLAPDDPVRAMQAMEVVKAIGRGFSPERAIVLFDDDFLVLEVINIAANTPKELKRIKGRIIGTSGRTREMIETVTHVSVSVYGKTVSVIGYPEQTHVAKTAIEMLIDGAPHSSVYGYVEKKRRELAGKQAAHY</sequence>
<dbReference type="InterPro" id="IPR019964">
    <property type="entry name" value="KH_domain_protein_archaea"/>
</dbReference>
<dbReference type="NCBIfam" id="TIGR03665">
    <property type="entry name" value="arCOG04150"/>
    <property type="match status" value="1"/>
</dbReference>
<gene>
    <name evidence="5" type="primary">pnp</name>
    <name evidence="4" type="ORF">DBPBNLAN_00003</name>
    <name evidence="5" type="ORF">FNHNGOKL_00003</name>
</gene>